<dbReference type="Pfam" id="PF02518">
    <property type="entry name" value="HATPase_c"/>
    <property type="match status" value="1"/>
</dbReference>
<dbReference type="CDD" id="cd00082">
    <property type="entry name" value="HisKA"/>
    <property type="match status" value="1"/>
</dbReference>
<evidence type="ECO:0000256" key="6">
    <source>
        <dbReference type="ARBA" id="ARBA00022692"/>
    </source>
</evidence>
<dbReference type="GO" id="GO:0000155">
    <property type="term" value="F:phosphorelay sensor kinase activity"/>
    <property type="evidence" value="ECO:0007669"/>
    <property type="project" value="InterPro"/>
</dbReference>
<dbReference type="STRING" id="1192034.CAP_2648"/>
<dbReference type="PANTHER" id="PTHR45436:SF5">
    <property type="entry name" value="SENSOR HISTIDINE KINASE TRCS"/>
    <property type="match status" value="1"/>
</dbReference>
<proteinExistence type="predicted"/>
<dbReference type="InterPro" id="IPR003661">
    <property type="entry name" value="HisK_dim/P_dom"/>
</dbReference>
<evidence type="ECO:0000256" key="11">
    <source>
        <dbReference type="SAM" id="Coils"/>
    </source>
</evidence>
<dbReference type="Gene3D" id="3.30.565.10">
    <property type="entry name" value="Histidine kinase-like ATPase, C-terminal domain"/>
    <property type="match status" value="1"/>
</dbReference>
<dbReference type="AlphaFoldDB" id="A0A017TIR0"/>
<evidence type="ECO:0000256" key="4">
    <source>
        <dbReference type="ARBA" id="ARBA00022553"/>
    </source>
</evidence>
<evidence type="ECO:0000259" key="13">
    <source>
        <dbReference type="PROSITE" id="PS50109"/>
    </source>
</evidence>
<dbReference type="PROSITE" id="PS50109">
    <property type="entry name" value="HIS_KIN"/>
    <property type="match status" value="1"/>
</dbReference>
<evidence type="ECO:0000256" key="9">
    <source>
        <dbReference type="ARBA" id="ARBA00023012"/>
    </source>
</evidence>
<gene>
    <name evidence="15" type="ORF">CAP_2648</name>
</gene>
<comment type="catalytic activity">
    <reaction evidence="1">
        <text>ATP + protein L-histidine = ADP + protein N-phospho-L-histidine.</text>
        <dbReference type="EC" id="2.7.13.3"/>
    </reaction>
</comment>
<dbReference type="GO" id="GO:0016020">
    <property type="term" value="C:membrane"/>
    <property type="evidence" value="ECO:0007669"/>
    <property type="project" value="UniProtKB-SubCell"/>
</dbReference>
<evidence type="ECO:0000256" key="12">
    <source>
        <dbReference type="SAM" id="MobiDB-lite"/>
    </source>
</evidence>
<reference evidence="15 16" key="1">
    <citation type="submission" date="2013-05" db="EMBL/GenBank/DDBJ databases">
        <title>Genome assembly of Chondromyces apiculatus DSM 436.</title>
        <authorList>
            <person name="Sharma G."/>
            <person name="Khatri I."/>
            <person name="Kaur C."/>
            <person name="Mayilraj S."/>
            <person name="Subramanian S."/>
        </authorList>
    </citation>
    <scope>NUCLEOTIDE SEQUENCE [LARGE SCALE GENOMIC DNA]</scope>
    <source>
        <strain evidence="15 16">DSM 436</strain>
    </source>
</reference>
<dbReference type="eggNOG" id="COG2205">
    <property type="taxonomic scope" value="Bacteria"/>
</dbReference>
<dbReference type="SUPFAM" id="SSF55874">
    <property type="entry name" value="ATPase domain of HSP90 chaperone/DNA topoisomerase II/histidine kinase"/>
    <property type="match status" value="1"/>
</dbReference>
<dbReference type="PANTHER" id="PTHR45436">
    <property type="entry name" value="SENSOR HISTIDINE KINASE YKOH"/>
    <property type="match status" value="1"/>
</dbReference>
<dbReference type="InterPro" id="IPR005467">
    <property type="entry name" value="His_kinase_dom"/>
</dbReference>
<dbReference type="OrthoDB" id="9786919at2"/>
<dbReference type="SMART" id="SM00388">
    <property type="entry name" value="HisKA"/>
    <property type="match status" value="1"/>
</dbReference>
<comment type="caution">
    <text evidence="15">The sequence shown here is derived from an EMBL/GenBank/DDBJ whole genome shotgun (WGS) entry which is preliminary data.</text>
</comment>
<evidence type="ECO:0000256" key="5">
    <source>
        <dbReference type="ARBA" id="ARBA00022679"/>
    </source>
</evidence>
<evidence type="ECO:0000313" key="16">
    <source>
        <dbReference type="Proteomes" id="UP000019678"/>
    </source>
</evidence>
<keyword evidence="11" id="KW-0175">Coiled coil</keyword>
<accession>A0A017TIR0</accession>
<keyword evidence="9" id="KW-0902">Two-component regulatory system</keyword>
<dbReference type="InterPro" id="IPR004358">
    <property type="entry name" value="Sig_transdc_His_kin-like_C"/>
</dbReference>
<protein>
    <recommendedName>
        <fullName evidence="3">histidine kinase</fullName>
        <ecNumber evidence="3">2.7.13.3</ecNumber>
    </recommendedName>
</protein>
<keyword evidence="16" id="KW-1185">Reference proteome</keyword>
<dbReference type="SMART" id="SM00304">
    <property type="entry name" value="HAMP"/>
    <property type="match status" value="1"/>
</dbReference>
<dbReference type="InterPro" id="IPR036890">
    <property type="entry name" value="HATPase_C_sf"/>
</dbReference>
<dbReference type="Proteomes" id="UP000019678">
    <property type="component" value="Unassembled WGS sequence"/>
</dbReference>
<dbReference type="CDD" id="cd00075">
    <property type="entry name" value="HATPase"/>
    <property type="match status" value="1"/>
</dbReference>
<dbReference type="InterPro" id="IPR050428">
    <property type="entry name" value="TCS_sensor_his_kinase"/>
</dbReference>
<dbReference type="SMART" id="SM00387">
    <property type="entry name" value="HATPase_c"/>
    <property type="match status" value="1"/>
</dbReference>
<dbReference type="Pfam" id="PF00512">
    <property type="entry name" value="HisKA"/>
    <property type="match status" value="1"/>
</dbReference>
<keyword evidence="4" id="KW-0597">Phosphoprotein</keyword>
<evidence type="ECO:0000259" key="14">
    <source>
        <dbReference type="PROSITE" id="PS50885"/>
    </source>
</evidence>
<dbReference type="InterPro" id="IPR003660">
    <property type="entry name" value="HAMP_dom"/>
</dbReference>
<keyword evidence="7" id="KW-0418">Kinase</keyword>
<feature type="domain" description="HAMP" evidence="14">
    <location>
        <begin position="185"/>
        <end position="238"/>
    </location>
</feature>
<dbReference type="EC" id="2.7.13.3" evidence="3"/>
<dbReference type="PRINTS" id="PR00344">
    <property type="entry name" value="BCTRLSENSOR"/>
</dbReference>
<feature type="domain" description="Histidine kinase" evidence="13">
    <location>
        <begin position="246"/>
        <end position="460"/>
    </location>
</feature>
<evidence type="ECO:0000256" key="10">
    <source>
        <dbReference type="ARBA" id="ARBA00023136"/>
    </source>
</evidence>
<feature type="coiled-coil region" evidence="11">
    <location>
        <begin position="219"/>
        <end position="246"/>
    </location>
</feature>
<evidence type="ECO:0000256" key="8">
    <source>
        <dbReference type="ARBA" id="ARBA00022989"/>
    </source>
</evidence>
<dbReference type="SUPFAM" id="SSF47384">
    <property type="entry name" value="Homodimeric domain of signal transducing histidine kinase"/>
    <property type="match status" value="1"/>
</dbReference>
<sequence length="460" mass="48861">MKVRTRLLLFGAAFPTVALLVTVLIAGQAFRLSLLRALDRALLAQAAVESVSLFDGPAGEPHLHLTTSPLAVEVRAFAPTAGLFGPGGELLASYGKGPAPAPPSGGEAGALGEPPRLRTRPGVDGHLMRELTVRVRSPKGKEYTLKLASSLVEIDATLRTYHQTTLAVCAAVALALLGIQAWQASRMSGRLGEMAAYLPELKGGDLVWRLPPDTTGDEIAALRRALEEAMGRLRAARAAQERLIANAAHELKTPLGLMRTEMDLALRKERPASELREALLEARREVDRLAALASRLLDLAALGGVAWVPAHADLALLVREAAEVAEAEATRRRVRLAVEVPDEAQAQVEALTLRQAVDNLLANALRFAPQGSTVTLSLDTDEARHRIRVRDAGPGVPEGEEEKIFEPFYRGAGSREAGQGGAGLGLAIAREIARKHGGQAFLAPGEAGRGATFVLEIPRG</sequence>
<keyword evidence="10" id="KW-0472">Membrane</keyword>
<feature type="region of interest" description="Disordered" evidence="12">
    <location>
        <begin position="95"/>
        <end position="122"/>
    </location>
</feature>
<dbReference type="PROSITE" id="PS50885">
    <property type="entry name" value="HAMP"/>
    <property type="match status" value="1"/>
</dbReference>
<keyword evidence="8" id="KW-1133">Transmembrane helix</keyword>
<dbReference type="Gene3D" id="6.10.340.10">
    <property type="match status" value="1"/>
</dbReference>
<evidence type="ECO:0000256" key="2">
    <source>
        <dbReference type="ARBA" id="ARBA00004370"/>
    </source>
</evidence>
<dbReference type="InterPro" id="IPR036097">
    <property type="entry name" value="HisK_dim/P_sf"/>
</dbReference>
<dbReference type="EMBL" id="ASRX01000002">
    <property type="protein sequence ID" value="EYF08787.1"/>
    <property type="molecule type" value="Genomic_DNA"/>
</dbReference>
<evidence type="ECO:0000256" key="3">
    <source>
        <dbReference type="ARBA" id="ARBA00012438"/>
    </source>
</evidence>
<organism evidence="15 16">
    <name type="scientific">Chondromyces apiculatus DSM 436</name>
    <dbReference type="NCBI Taxonomy" id="1192034"/>
    <lineage>
        <taxon>Bacteria</taxon>
        <taxon>Pseudomonadati</taxon>
        <taxon>Myxococcota</taxon>
        <taxon>Polyangia</taxon>
        <taxon>Polyangiales</taxon>
        <taxon>Polyangiaceae</taxon>
        <taxon>Chondromyces</taxon>
    </lineage>
</organism>
<name>A0A017TIR0_9BACT</name>
<evidence type="ECO:0000256" key="7">
    <source>
        <dbReference type="ARBA" id="ARBA00022777"/>
    </source>
</evidence>
<evidence type="ECO:0000256" key="1">
    <source>
        <dbReference type="ARBA" id="ARBA00000085"/>
    </source>
</evidence>
<dbReference type="Gene3D" id="1.10.287.130">
    <property type="match status" value="1"/>
</dbReference>
<dbReference type="InterPro" id="IPR003594">
    <property type="entry name" value="HATPase_dom"/>
</dbReference>
<keyword evidence="6" id="KW-0812">Transmembrane</keyword>
<comment type="subcellular location">
    <subcellularLocation>
        <location evidence="2">Membrane</location>
    </subcellularLocation>
</comment>
<keyword evidence="5" id="KW-0808">Transferase</keyword>
<evidence type="ECO:0000313" key="15">
    <source>
        <dbReference type="EMBL" id="EYF08787.1"/>
    </source>
</evidence>